<dbReference type="GO" id="GO:0009451">
    <property type="term" value="P:RNA modification"/>
    <property type="evidence" value="ECO:0007669"/>
    <property type="project" value="InterPro"/>
</dbReference>
<organism evidence="3 4">
    <name type="scientific">Escallonia herrerae</name>
    <dbReference type="NCBI Taxonomy" id="1293975"/>
    <lineage>
        <taxon>Eukaryota</taxon>
        <taxon>Viridiplantae</taxon>
        <taxon>Streptophyta</taxon>
        <taxon>Embryophyta</taxon>
        <taxon>Tracheophyta</taxon>
        <taxon>Spermatophyta</taxon>
        <taxon>Magnoliopsida</taxon>
        <taxon>eudicotyledons</taxon>
        <taxon>Gunneridae</taxon>
        <taxon>Pentapetalae</taxon>
        <taxon>asterids</taxon>
        <taxon>campanulids</taxon>
        <taxon>Escalloniales</taxon>
        <taxon>Escalloniaceae</taxon>
        <taxon>Escallonia</taxon>
    </lineage>
</organism>
<dbReference type="InterPro" id="IPR011990">
    <property type="entry name" value="TPR-like_helical_dom_sf"/>
</dbReference>
<dbReference type="Gene3D" id="1.25.40.10">
    <property type="entry name" value="Tetratricopeptide repeat domain"/>
    <property type="match status" value="1"/>
</dbReference>
<evidence type="ECO:0000256" key="1">
    <source>
        <dbReference type="ARBA" id="ARBA00022737"/>
    </source>
</evidence>
<feature type="repeat" description="PPR" evidence="2">
    <location>
        <begin position="38"/>
        <end position="72"/>
    </location>
</feature>
<evidence type="ECO:0008006" key="5">
    <source>
        <dbReference type="Google" id="ProtNLM"/>
    </source>
</evidence>
<gene>
    <name evidence="3" type="ORF">RJ639_012127</name>
</gene>
<protein>
    <recommendedName>
        <fullName evidence="5">Pentatricopeptide repeat-containing protein</fullName>
    </recommendedName>
</protein>
<dbReference type="PANTHER" id="PTHR47926:SF366">
    <property type="entry name" value="PENTATRICOPEPTIDE REPEAT SUPERFAMILY PROTEIN"/>
    <property type="match status" value="1"/>
</dbReference>
<evidence type="ECO:0000313" key="3">
    <source>
        <dbReference type="EMBL" id="KAK3010725.1"/>
    </source>
</evidence>
<evidence type="ECO:0000256" key="2">
    <source>
        <dbReference type="PROSITE-ProRule" id="PRU00708"/>
    </source>
</evidence>
<keyword evidence="1" id="KW-0677">Repeat</keyword>
<proteinExistence type="predicted"/>
<evidence type="ECO:0000313" key="4">
    <source>
        <dbReference type="Proteomes" id="UP001188597"/>
    </source>
</evidence>
<name>A0AA89APY9_9ASTE</name>
<dbReference type="Pfam" id="PF01535">
    <property type="entry name" value="PPR"/>
    <property type="match status" value="1"/>
</dbReference>
<keyword evidence="4" id="KW-1185">Reference proteome</keyword>
<dbReference type="EMBL" id="JAVXUP010001516">
    <property type="protein sequence ID" value="KAK3010725.1"/>
    <property type="molecule type" value="Genomic_DNA"/>
</dbReference>
<dbReference type="NCBIfam" id="TIGR00756">
    <property type="entry name" value="PPR"/>
    <property type="match status" value="1"/>
</dbReference>
<sequence length="158" mass="18399">MGEWLDGRIGESNLADMYSKCWSIVDSCKVFEEMPFKDEVLWNAMIDGYAKNGDFEESLIAFNKMLSSKASRNRRVYKQHAFYKPFGWWSFLGACMTHTDKDRGKHAAEQLMKLEPEKWIILADSLIFLLLALKPNKDVYTADPNMFIVKFHPSKHYS</sequence>
<accession>A0AA89APY9</accession>
<dbReference type="Proteomes" id="UP001188597">
    <property type="component" value="Unassembled WGS sequence"/>
</dbReference>
<dbReference type="AlphaFoldDB" id="A0AA89APY9"/>
<reference evidence="3" key="1">
    <citation type="submission" date="2022-12" db="EMBL/GenBank/DDBJ databases">
        <title>Draft genome assemblies for two species of Escallonia (Escalloniales).</title>
        <authorList>
            <person name="Chanderbali A."/>
            <person name="Dervinis C."/>
            <person name="Anghel I."/>
            <person name="Soltis D."/>
            <person name="Soltis P."/>
            <person name="Zapata F."/>
        </authorList>
    </citation>
    <scope>NUCLEOTIDE SEQUENCE</scope>
    <source>
        <strain evidence="3">UCBG64.0493</strain>
        <tissue evidence="3">Leaf</tissue>
    </source>
</reference>
<dbReference type="InterPro" id="IPR002885">
    <property type="entry name" value="PPR_rpt"/>
</dbReference>
<dbReference type="InterPro" id="IPR046960">
    <property type="entry name" value="PPR_At4g14850-like_plant"/>
</dbReference>
<dbReference type="PANTHER" id="PTHR47926">
    <property type="entry name" value="PENTATRICOPEPTIDE REPEAT-CONTAINING PROTEIN"/>
    <property type="match status" value="1"/>
</dbReference>
<dbReference type="PROSITE" id="PS51375">
    <property type="entry name" value="PPR"/>
    <property type="match status" value="1"/>
</dbReference>
<dbReference type="GO" id="GO:0003723">
    <property type="term" value="F:RNA binding"/>
    <property type="evidence" value="ECO:0007669"/>
    <property type="project" value="InterPro"/>
</dbReference>
<comment type="caution">
    <text evidence="3">The sequence shown here is derived from an EMBL/GenBank/DDBJ whole genome shotgun (WGS) entry which is preliminary data.</text>
</comment>